<dbReference type="Pfam" id="PF00271">
    <property type="entry name" value="Helicase_C"/>
    <property type="match status" value="1"/>
</dbReference>
<feature type="domain" description="Helicase ATP-binding" evidence="2">
    <location>
        <begin position="64"/>
        <end position="283"/>
    </location>
</feature>
<keyword evidence="1" id="KW-0378">Hydrolase</keyword>
<dbReference type="GO" id="GO:0016787">
    <property type="term" value="F:hydrolase activity"/>
    <property type="evidence" value="ECO:0007669"/>
    <property type="project" value="UniProtKB-KW"/>
</dbReference>
<dbReference type="InterPro" id="IPR001650">
    <property type="entry name" value="Helicase_C-like"/>
</dbReference>
<dbReference type="GO" id="GO:0005524">
    <property type="term" value="F:ATP binding"/>
    <property type="evidence" value="ECO:0007669"/>
    <property type="project" value="InterPro"/>
</dbReference>
<name>A0A6C0HWI0_9ZZZZ</name>
<dbReference type="PROSITE" id="PS00690">
    <property type="entry name" value="DEAH_ATP_HELICASE"/>
    <property type="match status" value="1"/>
</dbReference>
<protein>
    <recommendedName>
        <fullName evidence="2">Helicase ATP-binding domain-containing protein</fullName>
    </recommendedName>
</protein>
<dbReference type="InterPro" id="IPR014001">
    <property type="entry name" value="Helicase_ATP-bd"/>
</dbReference>
<accession>A0A6C0HWI0</accession>
<reference evidence="3" key="1">
    <citation type="journal article" date="2020" name="Nature">
        <title>Giant virus diversity and host interactions through global metagenomics.</title>
        <authorList>
            <person name="Schulz F."/>
            <person name="Roux S."/>
            <person name="Paez-Espino D."/>
            <person name="Jungbluth S."/>
            <person name="Walsh D.A."/>
            <person name="Denef V.J."/>
            <person name="McMahon K.D."/>
            <person name="Konstantinidis K.T."/>
            <person name="Eloe-Fadrosh E.A."/>
            <person name="Kyrpides N.C."/>
            <person name="Woyke T."/>
        </authorList>
    </citation>
    <scope>NUCLEOTIDE SEQUENCE</scope>
    <source>
        <strain evidence="3">GVMAG-M-3300023184-177</strain>
    </source>
</reference>
<evidence type="ECO:0000313" key="3">
    <source>
        <dbReference type="EMBL" id="QHT84587.1"/>
    </source>
</evidence>
<dbReference type="AlphaFoldDB" id="A0A6C0HWI0"/>
<dbReference type="SUPFAM" id="SSF52540">
    <property type="entry name" value="P-loop containing nucleoside triphosphate hydrolases"/>
    <property type="match status" value="2"/>
</dbReference>
<evidence type="ECO:0000259" key="2">
    <source>
        <dbReference type="PROSITE" id="PS51192"/>
    </source>
</evidence>
<dbReference type="InterPro" id="IPR006935">
    <property type="entry name" value="Helicase/UvrB_N"/>
</dbReference>
<dbReference type="InterPro" id="IPR002464">
    <property type="entry name" value="DNA/RNA_helicase_DEAH_CS"/>
</dbReference>
<sequence length="1135" mass="131904">MSYYPDPNDEDFQMKIFKKREFYYHTIPQRDKMKSYEEIDKYRTDVCKGDFALREQQVIPTNFLSPDTNYKGLLIMHGTGTGKTCTAISIAEQFKEQVVKYNTKIFVLTSGPNIRENFKSQLLFCTGETYLKNKHLLEQLNDVEADRENKIGIYNALQYYKILSYKTFYKRVLGEKIAEKKIVGETTENDTDEVTKGPGLKKIYKKTEEGDFEREIVVDKITNMDNSVLIVDEAHNVTGNEYGEALKRIIKNSKNLRLVLLSATPMKNLADDVIDMLNFLRPLNDPIKRELVFTGEKNYLMAFREGGEEYLKNKSTGYISFFRGNIPYTFADRVDKGEIPDGLLFTPVVKCSMEDFQLQCYTDATKSFDDKLDRASSAAANFVYPSLDTNGHLKGVHSTDGLNRVLAQLKNKEQLIKVINKELFGGQIKKEDLGNFINETENKNITGNILKLEYLKYFSSKFYKCIKKLNRMVEGDKGTGTAFVYSNLVKAGGMELFAESLKINGYLEYLEDNNYNIVDNTRDAVTGLSFEEFKKKKMNLSNFHPSTFIIITGGTDESGEDIPEIKQKIIRNVFNNIENVNGKLIKLVLGSKVMNEGITLENTRSVHILDVHYNLGKVDQVIGRAIRMCKHINVINEKNKFPQVGVYRYVVALKEGLSTDEVLYQKAELKFILVKRVERILKESAIDCPLLLHGNKFPEEIERYQGCYPPTLENVKKGRKICPAFCDFMECDFKCNNKKLNDTYYDEKKGSYKAIDKKDIDQETFNESLAKSEINIVKQKIKDLFRYKHVYLYKELEELIRVSYKTRQEELFDNYFLDKALEDMMPKSENDFNNYKDTIYDKYNRPGYLIQRSKYYIFQPFDDNEDTPMYYRVNYEFDAENMTPVKNYVETKFGKVKETEEDKMDKEESKKTTKKEYDFETAMSYYEKRDENFIVGIVSMNNNKLISESSDIFKIRPPLKKSDSKKRGTGIYSLTGAVCATSKDKDFLLKTIKKLKGMVNEIVSNGSDKIESALNTRENMCLYIMKLSLFLEKYGTTKDDNKITYVMVPVDHKIYQFPYNLEDRVKYTIKFITDMINREFDYVVKKEKNGNYDDINNMINYIIEVKSNKYIDAHKTDMENMGFKLVKSNYVLNVE</sequence>
<dbReference type="EMBL" id="MN740020">
    <property type="protein sequence ID" value="QHT84587.1"/>
    <property type="molecule type" value="Genomic_DNA"/>
</dbReference>
<dbReference type="Gene3D" id="3.40.50.300">
    <property type="entry name" value="P-loop containing nucleotide triphosphate hydrolases"/>
    <property type="match status" value="2"/>
</dbReference>
<dbReference type="InterPro" id="IPR027417">
    <property type="entry name" value="P-loop_NTPase"/>
</dbReference>
<dbReference type="GO" id="GO:0003677">
    <property type="term" value="F:DNA binding"/>
    <property type="evidence" value="ECO:0007669"/>
    <property type="project" value="InterPro"/>
</dbReference>
<dbReference type="CDD" id="cd18785">
    <property type="entry name" value="SF2_C"/>
    <property type="match status" value="1"/>
</dbReference>
<organism evidence="3">
    <name type="scientific">viral metagenome</name>
    <dbReference type="NCBI Taxonomy" id="1070528"/>
    <lineage>
        <taxon>unclassified sequences</taxon>
        <taxon>metagenomes</taxon>
        <taxon>organismal metagenomes</taxon>
    </lineage>
</organism>
<evidence type="ECO:0000256" key="1">
    <source>
        <dbReference type="ARBA" id="ARBA00022801"/>
    </source>
</evidence>
<dbReference type="Pfam" id="PF04851">
    <property type="entry name" value="ResIII"/>
    <property type="match status" value="1"/>
</dbReference>
<dbReference type="SMART" id="SM00487">
    <property type="entry name" value="DEXDc"/>
    <property type="match status" value="1"/>
</dbReference>
<dbReference type="PROSITE" id="PS51192">
    <property type="entry name" value="HELICASE_ATP_BIND_1"/>
    <property type="match status" value="1"/>
</dbReference>
<proteinExistence type="predicted"/>